<feature type="compositionally biased region" description="Low complexity" evidence="1">
    <location>
        <begin position="391"/>
        <end position="415"/>
    </location>
</feature>
<evidence type="ECO:0000313" key="3">
    <source>
        <dbReference type="Proteomes" id="UP000559256"/>
    </source>
</evidence>
<dbReference type="EMBL" id="JAACJM010000057">
    <property type="protein sequence ID" value="KAF5355287.1"/>
    <property type="molecule type" value="Genomic_DNA"/>
</dbReference>
<feature type="region of interest" description="Disordered" evidence="1">
    <location>
        <begin position="330"/>
        <end position="941"/>
    </location>
</feature>
<comment type="caution">
    <text evidence="2">The sequence shown here is derived from an EMBL/GenBank/DDBJ whole genome shotgun (WGS) entry which is preliminary data.</text>
</comment>
<proteinExistence type="predicted"/>
<feature type="compositionally biased region" description="Low complexity" evidence="1">
    <location>
        <begin position="364"/>
        <end position="378"/>
    </location>
</feature>
<dbReference type="OrthoDB" id="3262497at2759"/>
<sequence>MFSRDHSTSGMDNPWANAWVEDNSAIVDGEVDITAPAWSSGQTTNLSLWGAAVDDKDWQSPYDSIRFGSVPDEPVKDEPETATPSPELPPSVSEKEEEEEEEESIAPDPWTPPASAEVKEPKSSPSRPSSPDAFGTFETGTNSGTAPEDPWTPSQKAFPATDDGNAWGAAWAPSEPEPEAGGPEDEWESAKRQQQIQDKYVPPELLASILKEFEDVSNHLWPESEQPNASEQTNWRSGIESVPGLESLAEIAIPRQLSLPPVPTFSKTFVSKRVADSVRLTRSLPIARMGPMSKYLATKGSTAWEASVKARQEVVPDSVLPAGWRIMEKQEEVPIPAEPKKKSGILSSLFSRRASTPPVSDSRPTSPTTSMTGATTSPRPSIDSVTAKGKSSSPASSTPITSPTTASAPSTLTSPNLPVVTAIAGPTVTPSTLTDSPNLFPEAPPPPSAVSRFLTRFSRTKSSPSHSSLALSSDDLDLLSDIIPSASDDAEDSETDPHLKGLVNMIASPPLPDKLPPPLAPPPKPTLPTVSTISHPTPNGIGIGIMSPTQAAPKPSSFSGLTPTPLIPNSAPLVPTPPSVPVLPKLTAASASASSSSSRPGSRPGSGSVTPIQSSTPTEKKINAFVFPPPNANKTSSSSATARRTPIAIMSSSSSSASGSGSGASSSFSFLPPPPAAPSRSLSSQLVSTATATSSSNSTKPGPGGVMADMLSFDDDDFSDFTTPPETPRSKTTSPINQSSSFSMSSKISSSSLSSSVNQDLISSSSNHPQSTSSSSSSNSVDLWKDDFDDFDDFISSSDTPTTLRTPSPPRPPAKSPSRVGVGVPKIQSYQVNTNGNASSSSSAIPPPHSSTPNHFTQPQPLPAHVIAVKQKAQEQEHQRQLAHSRKASREAEHQRTRSLMQNAATSRWPASGAPKSPLPPILSPPPVPVGNGNNNNSTTNVQRDEIDFFSVFEDQQARVPVPVPAPAPIGLGIHSSVSSPAELAPAFSLQPAPAPARKGTLPSIPLIASTSTAPPPAATSGPPAKTGGLSAQDLSFFEGL</sequence>
<evidence type="ECO:0000256" key="1">
    <source>
        <dbReference type="SAM" id="MobiDB-lite"/>
    </source>
</evidence>
<feature type="compositionally biased region" description="Low complexity" evidence="1">
    <location>
        <begin position="930"/>
        <end position="941"/>
    </location>
</feature>
<feature type="compositionally biased region" description="Acidic residues" evidence="1">
    <location>
        <begin position="95"/>
        <end position="105"/>
    </location>
</feature>
<feature type="compositionally biased region" description="Low complexity" evidence="1">
    <location>
        <begin position="462"/>
        <end position="487"/>
    </location>
</feature>
<evidence type="ECO:0000313" key="2">
    <source>
        <dbReference type="EMBL" id="KAF5355287.1"/>
    </source>
</evidence>
<accession>A0A8H5G084</accession>
<feature type="compositionally biased region" description="Low complexity" evidence="1">
    <location>
        <begin position="678"/>
        <end position="699"/>
    </location>
</feature>
<feature type="compositionally biased region" description="Polar residues" evidence="1">
    <location>
        <begin position="828"/>
        <end position="838"/>
    </location>
</feature>
<feature type="region of interest" description="Disordered" evidence="1">
    <location>
        <begin position="992"/>
        <end position="1041"/>
    </location>
</feature>
<name>A0A8H5G084_9AGAR</name>
<feature type="compositionally biased region" description="Pro residues" evidence="1">
    <location>
        <begin position="917"/>
        <end position="929"/>
    </location>
</feature>
<keyword evidence="3" id="KW-1185">Reference proteome</keyword>
<organism evidence="2 3">
    <name type="scientific">Tetrapyrgos nigripes</name>
    <dbReference type="NCBI Taxonomy" id="182062"/>
    <lineage>
        <taxon>Eukaryota</taxon>
        <taxon>Fungi</taxon>
        <taxon>Dikarya</taxon>
        <taxon>Basidiomycota</taxon>
        <taxon>Agaricomycotina</taxon>
        <taxon>Agaricomycetes</taxon>
        <taxon>Agaricomycetidae</taxon>
        <taxon>Agaricales</taxon>
        <taxon>Marasmiineae</taxon>
        <taxon>Marasmiaceae</taxon>
        <taxon>Tetrapyrgos</taxon>
    </lineage>
</organism>
<protein>
    <submittedName>
        <fullName evidence="2">Uncharacterized protein</fullName>
    </submittedName>
</protein>
<gene>
    <name evidence="2" type="ORF">D9758_006048</name>
</gene>
<dbReference type="AlphaFoldDB" id="A0A8H5G084"/>
<reference evidence="2 3" key="1">
    <citation type="journal article" date="2020" name="ISME J.">
        <title>Uncovering the hidden diversity of litter-decomposition mechanisms in mushroom-forming fungi.</title>
        <authorList>
            <person name="Floudas D."/>
            <person name="Bentzer J."/>
            <person name="Ahren D."/>
            <person name="Johansson T."/>
            <person name="Persson P."/>
            <person name="Tunlid A."/>
        </authorList>
    </citation>
    <scope>NUCLEOTIDE SEQUENCE [LARGE SCALE GENOMIC DNA]</scope>
    <source>
        <strain evidence="2 3">CBS 291.85</strain>
    </source>
</reference>
<feature type="region of interest" description="Disordered" evidence="1">
    <location>
        <begin position="58"/>
        <end position="199"/>
    </location>
</feature>
<feature type="compositionally biased region" description="Low complexity" evidence="1">
    <location>
        <begin position="582"/>
        <end position="608"/>
    </location>
</feature>
<dbReference type="Proteomes" id="UP000559256">
    <property type="component" value="Unassembled WGS sequence"/>
</dbReference>
<feature type="compositionally biased region" description="Low complexity" evidence="1">
    <location>
        <begin position="734"/>
        <end position="780"/>
    </location>
</feature>
<feature type="compositionally biased region" description="Polar residues" evidence="1">
    <location>
        <begin position="428"/>
        <end position="437"/>
    </location>
</feature>
<feature type="compositionally biased region" description="Low complexity" evidence="1">
    <location>
        <begin position="794"/>
        <end position="806"/>
    </location>
</feature>
<feature type="compositionally biased region" description="Polar residues" evidence="1">
    <location>
        <begin position="345"/>
        <end position="363"/>
    </location>
</feature>
<feature type="compositionally biased region" description="Low complexity" evidence="1">
    <location>
        <begin position="1009"/>
        <end position="1029"/>
    </location>
</feature>
<feature type="compositionally biased region" description="Low complexity" evidence="1">
    <location>
        <begin position="632"/>
        <end position="670"/>
    </location>
</feature>
<feature type="compositionally biased region" description="Pro residues" evidence="1">
    <location>
        <begin position="509"/>
        <end position="526"/>
    </location>
</feature>
<feature type="compositionally biased region" description="Acidic residues" evidence="1">
    <location>
        <begin position="176"/>
        <end position="187"/>
    </location>
</feature>